<feature type="region of interest" description="Disordered" evidence="1">
    <location>
        <begin position="1"/>
        <end position="23"/>
    </location>
</feature>
<sequence length="576" mass="61389">MDTQPSTAAAGPAPRSWRDDGRHVPHDTLVQIAHYLGDMMDDGDDEARLTLASMMRVSSEGLDAAARPLYSSVTVTRDNFSQLFGGNDMNKSKLFEHLLTFPTRQSVIRKLGLFQWVRHLHVEELPCEQAVSDLMDAFRVACSQPSSGVACQQALGGRLFPRLQGVSFGPNVFLNQHSAPPLGPEIQGAMHRFLTFLRREADPIHMCLQLPSPLDIAKYRNNHHGAERPCRPSDPATPGGTDPAIQPTTDSNSLTLADQATWPASLARAWGIKTISVHDVRFTLSVHNILLRLPCERLRLFAPDGPCSLRMCEDGPCIHHDQHWGRAAAILRLMFVDDKDGASFKVVEIANVGAGYPLKCDCVEQYAHAMGVLKSYMRSRTEGASWKLDLPHCAEAADCECCGAPVAQTGDTGDGSPLGGARPNNCSEGHRWQKAFQQELLPVTGDNAAGANAAGDNAAAGQGAGAAPPASILTTIATVLQGMGSLSDPLPTQEQFEAMQAAHALAAQSSNAQLMDPQMQAMMAAHMGSASSASLLALLAGASNAVPGPSTGGPGFASLGSLLFDEDSDDDDVLHV</sequence>
<dbReference type="EMBL" id="AP028213">
    <property type="protein sequence ID" value="BEI88695.1"/>
    <property type="molecule type" value="Genomic_DNA"/>
</dbReference>
<dbReference type="KEGG" id="ccac:CcaHIS019_0200570"/>
<dbReference type="GeneID" id="85492566"/>
<reference evidence="2" key="1">
    <citation type="journal article" date="2023" name="BMC Genomics">
        <title>Chromosome-level genome assemblies of Cutaneotrichosporon spp. (Trichosporonales, Basidiomycota) reveal imbalanced evolution between nucleotide sequences and chromosome synteny.</title>
        <authorList>
            <person name="Kobayashi Y."/>
            <person name="Kayamori A."/>
            <person name="Aoki K."/>
            <person name="Shiwa Y."/>
            <person name="Matsutani M."/>
            <person name="Fujita N."/>
            <person name="Sugita T."/>
            <person name="Iwasaki W."/>
            <person name="Tanaka N."/>
            <person name="Takashima M."/>
        </authorList>
    </citation>
    <scope>NUCLEOTIDE SEQUENCE</scope>
    <source>
        <strain evidence="2">HIS019</strain>
    </source>
</reference>
<proteinExistence type="predicted"/>
<organism evidence="2 3">
    <name type="scientific">Cutaneotrichosporon cavernicola</name>
    <dbReference type="NCBI Taxonomy" id="279322"/>
    <lineage>
        <taxon>Eukaryota</taxon>
        <taxon>Fungi</taxon>
        <taxon>Dikarya</taxon>
        <taxon>Basidiomycota</taxon>
        <taxon>Agaricomycotina</taxon>
        <taxon>Tremellomycetes</taxon>
        <taxon>Trichosporonales</taxon>
        <taxon>Trichosporonaceae</taxon>
        <taxon>Cutaneotrichosporon</taxon>
    </lineage>
</organism>
<protein>
    <submittedName>
        <fullName evidence="2">Uncharacterized protein</fullName>
    </submittedName>
</protein>
<evidence type="ECO:0000313" key="2">
    <source>
        <dbReference type="EMBL" id="BEI88695.1"/>
    </source>
</evidence>
<accession>A0AA48I7V4</accession>
<dbReference type="AlphaFoldDB" id="A0AA48I7V4"/>
<evidence type="ECO:0000256" key="1">
    <source>
        <dbReference type="SAM" id="MobiDB-lite"/>
    </source>
</evidence>
<dbReference type="RefSeq" id="XP_060453961.1">
    <property type="nucleotide sequence ID" value="XM_060597027.1"/>
</dbReference>
<gene>
    <name evidence="2" type="ORF">CcaverHIS019_0200570</name>
</gene>
<name>A0AA48I7V4_9TREE</name>
<dbReference type="Proteomes" id="UP001233271">
    <property type="component" value="Chromosome 2"/>
</dbReference>
<evidence type="ECO:0000313" key="3">
    <source>
        <dbReference type="Proteomes" id="UP001233271"/>
    </source>
</evidence>
<feature type="region of interest" description="Disordered" evidence="1">
    <location>
        <begin position="223"/>
        <end position="251"/>
    </location>
</feature>
<keyword evidence="3" id="KW-1185">Reference proteome</keyword>